<evidence type="ECO:0000256" key="1">
    <source>
        <dbReference type="ARBA" id="ARBA00004651"/>
    </source>
</evidence>
<dbReference type="EMBL" id="FNED01000013">
    <property type="protein sequence ID" value="SDJ18389.1"/>
    <property type="molecule type" value="Genomic_DNA"/>
</dbReference>
<gene>
    <name evidence="7" type="ORF">SAMN04487909_11366</name>
</gene>
<reference evidence="7 8" key="1">
    <citation type="submission" date="2016-10" db="EMBL/GenBank/DDBJ databases">
        <authorList>
            <person name="de Groot N.N."/>
        </authorList>
    </citation>
    <scope>NUCLEOTIDE SEQUENCE [LARGE SCALE GENOMIC DNA]</scope>
    <source>
        <strain evidence="7 8">DSM 2895</strain>
    </source>
</reference>
<name>A0A1G8RN73_ANEMI</name>
<keyword evidence="2" id="KW-1003">Cell membrane</keyword>
<evidence type="ECO:0000256" key="4">
    <source>
        <dbReference type="ARBA" id="ARBA00022989"/>
    </source>
</evidence>
<dbReference type="GO" id="GO:0033228">
    <property type="term" value="P:cysteine export across plasma membrane"/>
    <property type="evidence" value="ECO:0007669"/>
    <property type="project" value="TreeGrafter"/>
</dbReference>
<dbReference type="RefSeq" id="WP_235356589.1">
    <property type="nucleotide sequence ID" value="NZ_CCMI01000020.1"/>
</dbReference>
<dbReference type="InterPro" id="IPR001123">
    <property type="entry name" value="LeuE-type"/>
</dbReference>
<organism evidence="7 8">
    <name type="scientific">Aneurinibacillus migulanus</name>
    <name type="common">Bacillus migulanus</name>
    <dbReference type="NCBI Taxonomy" id="47500"/>
    <lineage>
        <taxon>Bacteria</taxon>
        <taxon>Bacillati</taxon>
        <taxon>Bacillota</taxon>
        <taxon>Bacilli</taxon>
        <taxon>Bacillales</taxon>
        <taxon>Paenibacillaceae</taxon>
        <taxon>Aneurinibacillus group</taxon>
        <taxon>Aneurinibacillus</taxon>
    </lineage>
</organism>
<keyword evidence="4 6" id="KW-1133">Transmembrane helix</keyword>
<keyword evidence="5 6" id="KW-0472">Membrane</keyword>
<dbReference type="GO" id="GO:0015171">
    <property type="term" value="F:amino acid transmembrane transporter activity"/>
    <property type="evidence" value="ECO:0007669"/>
    <property type="project" value="TreeGrafter"/>
</dbReference>
<accession>A0A1G8RN73</accession>
<dbReference type="AlphaFoldDB" id="A0A1G8RN73"/>
<dbReference type="PANTHER" id="PTHR30086:SF20">
    <property type="entry name" value="ARGININE EXPORTER PROTEIN ARGO-RELATED"/>
    <property type="match status" value="1"/>
</dbReference>
<dbReference type="Pfam" id="PF01810">
    <property type="entry name" value="LysE"/>
    <property type="match status" value="1"/>
</dbReference>
<evidence type="ECO:0000313" key="8">
    <source>
        <dbReference type="Proteomes" id="UP000182836"/>
    </source>
</evidence>
<evidence type="ECO:0000256" key="3">
    <source>
        <dbReference type="ARBA" id="ARBA00022692"/>
    </source>
</evidence>
<feature type="transmembrane region" description="Helical" evidence="6">
    <location>
        <begin position="169"/>
        <end position="192"/>
    </location>
</feature>
<comment type="subcellular location">
    <subcellularLocation>
        <location evidence="1">Cell membrane</location>
        <topology evidence="1">Multi-pass membrane protein</topology>
    </subcellularLocation>
</comment>
<feature type="transmembrane region" description="Helical" evidence="6">
    <location>
        <begin position="67"/>
        <end position="87"/>
    </location>
</feature>
<feature type="transmembrane region" description="Helical" evidence="6">
    <location>
        <begin position="204"/>
        <end position="221"/>
    </location>
</feature>
<keyword evidence="3 6" id="KW-0812">Transmembrane</keyword>
<evidence type="ECO:0000256" key="5">
    <source>
        <dbReference type="ARBA" id="ARBA00023136"/>
    </source>
</evidence>
<evidence type="ECO:0000256" key="6">
    <source>
        <dbReference type="SAM" id="Phobius"/>
    </source>
</evidence>
<sequence length="222" mass="25341">MDTPCAPAEKRRTCLFPTSDFFILFLSLTTRICRYIKSDVYSFTPGPNNIMAMLFANKYGFKKTFRFCLGVGAGFFVIIILSCYFNPVLKNFIPKIEFIMSIIGATYMMYLAIKIITSKNDDEDNDGGKNNSFFAGMLLQFVNPKGILYGITVISTFIIPYHTLNLSLLFYSVLLAFIRFMGTFSWSVFGSIFKKFLSKYRNQFNVVMALLLIYSAISIVFI</sequence>
<evidence type="ECO:0000313" key="7">
    <source>
        <dbReference type="EMBL" id="SDJ18389.1"/>
    </source>
</evidence>
<feature type="transmembrane region" description="Helical" evidence="6">
    <location>
        <begin position="146"/>
        <end position="163"/>
    </location>
</feature>
<dbReference type="PANTHER" id="PTHR30086">
    <property type="entry name" value="ARGININE EXPORTER PROTEIN ARGO"/>
    <property type="match status" value="1"/>
</dbReference>
<feature type="transmembrane region" description="Helical" evidence="6">
    <location>
        <begin position="93"/>
        <end position="113"/>
    </location>
</feature>
<dbReference type="Proteomes" id="UP000182836">
    <property type="component" value="Unassembled WGS sequence"/>
</dbReference>
<evidence type="ECO:0000256" key="2">
    <source>
        <dbReference type="ARBA" id="ARBA00022475"/>
    </source>
</evidence>
<protein>
    <submittedName>
        <fullName evidence="7">Threonine/homoserine/homoserine lactone efflux protein</fullName>
    </submittedName>
</protein>
<proteinExistence type="predicted"/>
<dbReference type="GO" id="GO:0005886">
    <property type="term" value="C:plasma membrane"/>
    <property type="evidence" value="ECO:0007669"/>
    <property type="project" value="UniProtKB-SubCell"/>
</dbReference>